<feature type="domain" description="C3H1-type" evidence="6">
    <location>
        <begin position="122"/>
        <end position="148"/>
    </location>
</feature>
<dbReference type="VEuPathDB" id="ToxoDB:LOC34623522"/>
<dbReference type="PROSITE" id="PS50103">
    <property type="entry name" value="ZF_C3H1"/>
    <property type="match status" value="2"/>
</dbReference>
<dbReference type="InterPro" id="IPR000571">
    <property type="entry name" value="Znf_CCCH"/>
</dbReference>
<feature type="compositionally biased region" description="Low complexity" evidence="5">
    <location>
        <begin position="195"/>
        <end position="207"/>
    </location>
</feature>
<evidence type="ECO:0000313" key="8">
    <source>
        <dbReference type="Proteomes" id="UP000095192"/>
    </source>
</evidence>
<gene>
    <name evidence="7" type="ORF">cyc_06633</name>
</gene>
<comment type="caution">
    <text evidence="7">The sequence shown here is derived from an EMBL/GenBank/DDBJ whole genome shotgun (WGS) entry which is preliminary data.</text>
</comment>
<reference evidence="7 8" key="1">
    <citation type="journal article" date="2016" name="BMC Genomics">
        <title>Comparative genomics reveals Cyclospora cayetanensis possesses coccidia-like metabolism and invasion components but unique surface antigens.</title>
        <authorList>
            <person name="Liu S."/>
            <person name="Wang L."/>
            <person name="Zheng H."/>
            <person name="Xu Z."/>
            <person name="Roellig D.M."/>
            <person name="Li N."/>
            <person name="Frace M.A."/>
            <person name="Tang K."/>
            <person name="Arrowood M.J."/>
            <person name="Moss D.M."/>
            <person name="Zhang L."/>
            <person name="Feng Y."/>
            <person name="Xiao L."/>
        </authorList>
    </citation>
    <scope>NUCLEOTIDE SEQUENCE [LARGE SCALE GENOMIC DNA]</scope>
    <source>
        <strain evidence="7 8">CHN_HEN01</strain>
    </source>
</reference>
<protein>
    <submittedName>
        <fullName evidence="7">Zinc finger domain-containing protein</fullName>
    </submittedName>
</protein>
<name>A0A1D3CSE4_9EIME</name>
<sequence>MACRPLLSEEDLFRFRTKSCRRLSSGGCDFGLARCQYSHNKWWNRRCPVYVSDHSFIRYVQLICPKVHLPKHVKGSQDGALDGLHDGERSQEGSFKFTSTCERGWECPFAHSREEALYHPLFYKTVQCQRFLRGSCSMYYCPFIHGPSERRHPKTYRLPFTAGIPIPKLPNVLVVPHIAKSGKVPFQQGGRCEDSGGTTSGAGSISGKDNKQRSSKKTAPKSASPSSLVGQDGASEPQSNPASVSTCDSDSTNAEVDSAMASPIPPTERSSAFWEGGNPENADGDADPLLLPGSLRPLTPSYWELSLFSLPLFTCEGSLSGASPTGSSRPSGADAAVPTGRSLMTIDQHTDIAKEAPRGPSASGERSSLLSSLSLDEGSCILSSVDTVGPLMAKRPWDFQDGATRDALLHFVETARRHSNVRGGHLHVDGEADVGGNLNARDIDDHSSAVPLFAKCVSSPLRTPTLTTMRYGDSNSFRYSTEEPLKGDILLDLPQERCVHLSEETQKVPPNHEELGSAVMRLCKEWGERSIDIPSLEEEEQLLWFCRTGGPLEGGYRSLLERSPQQRKGTTSDITSCSPLYPEVSRGVSIFSTSTWNPHMLRLEADGGPHNQEGQEEQHVVAPDQTHGIQVSMCRWAATASAGSALPRHELDQIERQ</sequence>
<evidence type="ECO:0000256" key="5">
    <source>
        <dbReference type="SAM" id="MobiDB-lite"/>
    </source>
</evidence>
<keyword evidence="3 4" id="KW-0862">Zinc</keyword>
<keyword evidence="8" id="KW-1185">Reference proteome</keyword>
<evidence type="ECO:0000259" key="6">
    <source>
        <dbReference type="PROSITE" id="PS50103"/>
    </source>
</evidence>
<dbReference type="PANTHER" id="PTHR14493">
    <property type="entry name" value="UNKEMPT FAMILY MEMBER"/>
    <property type="match status" value="1"/>
</dbReference>
<proteinExistence type="predicted"/>
<dbReference type="SMART" id="SM00356">
    <property type="entry name" value="ZnF_C3H1"/>
    <property type="match status" value="3"/>
</dbReference>
<dbReference type="InParanoid" id="A0A1D3CSE4"/>
<dbReference type="GO" id="GO:0008270">
    <property type="term" value="F:zinc ion binding"/>
    <property type="evidence" value="ECO:0007669"/>
    <property type="project" value="UniProtKB-KW"/>
</dbReference>
<dbReference type="AlphaFoldDB" id="A0A1D3CSE4"/>
<dbReference type="PANTHER" id="PTHR14493:SF50">
    <property type="entry name" value="RING FINGER PROTEIN UNKEMPT"/>
    <property type="match status" value="1"/>
</dbReference>
<feature type="zinc finger region" description="C3H1-type" evidence="4">
    <location>
        <begin position="14"/>
        <end position="42"/>
    </location>
</feature>
<evidence type="ECO:0000256" key="3">
    <source>
        <dbReference type="ARBA" id="ARBA00022833"/>
    </source>
</evidence>
<dbReference type="VEuPathDB" id="ToxoDB:cyc_06633"/>
<evidence type="ECO:0000256" key="2">
    <source>
        <dbReference type="ARBA" id="ARBA00022771"/>
    </source>
</evidence>
<dbReference type="InterPro" id="IPR045234">
    <property type="entry name" value="Unkempt-like"/>
</dbReference>
<accession>A0A1D3CSE4</accession>
<keyword evidence="2 4" id="KW-0863">Zinc-finger</keyword>
<feature type="domain" description="C3H1-type" evidence="6">
    <location>
        <begin position="14"/>
        <end position="42"/>
    </location>
</feature>
<feature type="zinc finger region" description="C3H1-type" evidence="4">
    <location>
        <begin position="122"/>
        <end position="148"/>
    </location>
</feature>
<evidence type="ECO:0000256" key="1">
    <source>
        <dbReference type="ARBA" id="ARBA00022723"/>
    </source>
</evidence>
<dbReference type="EMBL" id="JROU02002120">
    <property type="protein sequence ID" value="OEH74121.1"/>
    <property type="molecule type" value="Genomic_DNA"/>
</dbReference>
<dbReference type="Gene3D" id="3.30.1370.210">
    <property type="match status" value="1"/>
</dbReference>
<keyword evidence="1 4" id="KW-0479">Metal-binding</keyword>
<evidence type="ECO:0000313" key="7">
    <source>
        <dbReference type="EMBL" id="OEH74121.1"/>
    </source>
</evidence>
<evidence type="ECO:0000256" key="4">
    <source>
        <dbReference type="PROSITE-ProRule" id="PRU00723"/>
    </source>
</evidence>
<organism evidence="7 8">
    <name type="scientific">Cyclospora cayetanensis</name>
    <dbReference type="NCBI Taxonomy" id="88456"/>
    <lineage>
        <taxon>Eukaryota</taxon>
        <taxon>Sar</taxon>
        <taxon>Alveolata</taxon>
        <taxon>Apicomplexa</taxon>
        <taxon>Conoidasida</taxon>
        <taxon>Coccidia</taxon>
        <taxon>Eucoccidiorida</taxon>
        <taxon>Eimeriorina</taxon>
        <taxon>Eimeriidae</taxon>
        <taxon>Cyclospora</taxon>
    </lineage>
</organism>
<feature type="compositionally biased region" description="Polar residues" evidence="5">
    <location>
        <begin position="236"/>
        <end position="255"/>
    </location>
</feature>
<dbReference type="Proteomes" id="UP000095192">
    <property type="component" value="Unassembled WGS sequence"/>
</dbReference>
<feature type="region of interest" description="Disordered" evidence="5">
    <location>
        <begin position="184"/>
        <end position="287"/>
    </location>
</feature>